<dbReference type="SUPFAM" id="SSF46894">
    <property type="entry name" value="C-terminal effector domain of the bipartite response regulators"/>
    <property type="match status" value="1"/>
</dbReference>
<evidence type="ECO:0000256" key="2">
    <source>
        <dbReference type="ARBA" id="ARBA00022490"/>
    </source>
</evidence>
<dbReference type="Gene3D" id="1.10.10.10">
    <property type="entry name" value="Winged helix-like DNA-binding domain superfamily/Winged helix DNA-binding domain"/>
    <property type="match status" value="1"/>
</dbReference>
<dbReference type="Pfam" id="PF00072">
    <property type="entry name" value="Response_reg"/>
    <property type="match status" value="1"/>
</dbReference>
<evidence type="ECO:0000313" key="17">
    <source>
        <dbReference type="Proteomes" id="UP000637643"/>
    </source>
</evidence>
<dbReference type="GO" id="GO:0000156">
    <property type="term" value="F:phosphorelay response regulator activity"/>
    <property type="evidence" value="ECO:0007669"/>
    <property type="project" value="TreeGrafter"/>
</dbReference>
<dbReference type="Proteomes" id="UP000637643">
    <property type="component" value="Unassembled WGS sequence"/>
</dbReference>
<comment type="function">
    <text evidence="10">Member of the two-component regulatory system HssS/HssR involved in intracellular heme homeostasis and tempering of staphylococcal virulence. Phosphorylated HssR binds to a direct repeat sequence within hrtAB promoter and activates the expression of hrtAB, an efflux pump, in response to extracellular heme, hemin, hemoglobin or blood.</text>
</comment>
<dbReference type="InterPro" id="IPR016032">
    <property type="entry name" value="Sig_transdc_resp-reg_C-effctor"/>
</dbReference>
<keyword evidence="17" id="KW-1185">Reference proteome</keyword>
<dbReference type="SMART" id="SM00448">
    <property type="entry name" value="REC"/>
    <property type="match status" value="1"/>
</dbReference>
<feature type="domain" description="OmpR/PhoB-type" evidence="15">
    <location>
        <begin position="124"/>
        <end position="224"/>
    </location>
</feature>
<keyword evidence="5" id="KW-0805">Transcription regulation</keyword>
<keyword evidence="6" id="KW-0843">Virulence</keyword>
<dbReference type="EMBL" id="BMKR01000008">
    <property type="protein sequence ID" value="GGF79030.1"/>
    <property type="molecule type" value="Genomic_DNA"/>
</dbReference>
<protein>
    <recommendedName>
        <fullName evidence="11">Heme response regulator HssR</fullName>
    </recommendedName>
</protein>
<feature type="modified residue" description="4-aspartylphosphate" evidence="12">
    <location>
        <position position="52"/>
    </location>
</feature>
<evidence type="ECO:0000256" key="13">
    <source>
        <dbReference type="PROSITE-ProRule" id="PRU01091"/>
    </source>
</evidence>
<reference evidence="16" key="1">
    <citation type="journal article" date="2014" name="Int. J. Syst. Evol. Microbiol.">
        <title>Complete genome sequence of Corynebacterium casei LMG S-19264T (=DSM 44701T), isolated from a smear-ripened cheese.</title>
        <authorList>
            <consortium name="US DOE Joint Genome Institute (JGI-PGF)"/>
            <person name="Walter F."/>
            <person name="Albersmeier A."/>
            <person name="Kalinowski J."/>
            <person name="Ruckert C."/>
        </authorList>
    </citation>
    <scope>NUCLEOTIDE SEQUENCE</scope>
    <source>
        <strain evidence="16">CGMCC 1.16134</strain>
    </source>
</reference>
<dbReference type="CDD" id="cd00383">
    <property type="entry name" value="trans_reg_C"/>
    <property type="match status" value="1"/>
</dbReference>
<dbReference type="InterPro" id="IPR001789">
    <property type="entry name" value="Sig_transdc_resp-reg_receiver"/>
</dbReference>
<dbReference type="GO" id="GO:0006355">
    <property type="term" value="P:regulation of DNA-templated transcription"/>
    <property type="evidence" value="ECO:0007669"/>
    <property type="project" value="InterPro"/>
</dbReference>
<proteinExistence type="predicted"/>
<keyword evidence="8" id="KW-0010">Activator</keyword>
<evidence type="ECO:0000256" key="4">
    <source>
        <dbReference type="ARBA" id="ARBA00023012"/>
    </source>
</evidence>
<dbReference type="GO" id="GO:0032993">
    <property type="term" value="C:protein-DNA complex"/>
    <property type="evidence" value="ECO:0007669"/>
    <property type="project" value="TreeGrafter"/>
</dbReference>
<dbReference type="FunFam" id="3.40.50.2300:FF:000001">
    <property type="entry name" value="DNA-binding response regulator PhoB"/>
    <property type="match status" value="1"/>
</dbReference>
<comment type="subcellular location">
    <subcellularLocation>
        <location evidence="1">Cytoplasm</location>
    </subcellularLocation>
</comment>
<keyword evidence="7 13" id="KW-0238">DNA-binding</keyword>
<comment type="caution">
    <text evidence="16">The sequence shown here is derived from an EMBL/GenBank/DDBJ whole genome shotgun (WGS) entry which is preliminary data.</text>
</comment>
<evidence type="ECO:0000256" key="8">
    <source>
        <dbReference type="ARBA" id="ARBA00023159"/>
    </source>
</evidence>
<dbReference type="PROSITE" id="PS51755">
    <property type="entry name" value="OMPR_PHOB"/>
    <property type="match status" value="1"/>
</dbReference>
<gene>
    <name evidence="16" type="ORF">GCM10010912_25110</name>
</gene>
<dbReference type="InterPro" id="IPR039420">
    <property type="entry name" value="WalR-like"/>
</dbReference>
<dbReference type="SUPFAM" id="SSF52172">
    <property type="entry name" value="CheY-like"/>
    <property type="match status" value="1"/>
</dbReference>
<keyword evidence="4" id="KW-0902">Two-component regulatory system</keyword>
<dbReference type="SMART" id="SM00862">
    <property type="entry name" value="Trans_reg_C"/>
    <property type="match status" value="1"/>
</dbReference>
<evidence type="ECO:0000256" key="6">
    <source>
        <dbReference type="ARBA" id="ARBA00023026"/>
    </source>
</evidence>
<dbReference type="AlphaFoldDB" id="A0A917CB02"/>
<reference evidence="16" key="2">
    <citation type="submission" date="2020-09" db="EMBL/GenBank/DDBJ databases">
        <authorList>
            <person name="Sun Q."/>
            <person name="Zhou Y."/>
        </authorList>
    </citation>
    <scope>NUCLEOTIDE SEQUENCE</scope>
    <source>
        <strain evidence="16">CGMCC 1.16134</strain>
    </source>
</reference>
<feature type="domain" description="Response regulatory" evidence="14">
    <location>
        <begin position="3"/>
        <end position="116"/>
    </location>
</feature>
<evidence type="ECO:0000256" key="12">
    <source>
        <dbReference type="PROSITE-ProRule" id="PRU00169"/>
    </source>
</evidence>
<dbReference type="Gene3D" id="6.10.250.690">
    <property type="match status" value="1"/>
</dbReference>
<dbReference type="Gene3D" id="3.40.50.2300">
    <property type="match status" value="1"/>
</dbReference>
<dbReference type="Pfam" id="PF00486">
    <property type="entry name" value="Trans_reg_C"/>
    <property type="match status" value="1"/>
</dbReference>
<dbReference type="InterPro" id="IPR036388">
    <property type="entry name" value="WH-like_DNA-bd_sf"/>
</dbReference>
<dbReference type="PANTHER" id="PTHR48111:SF49">
    <property type="entry name" value="HEME RESPONSE REGULATOR HSSR"/>
    <property type="match status" value="1"/>
</dbReference>
<evidence type="ECO:0000256" key="7">
    <source>
        <dbReference type="ARBA" id="ARBA00023125"/>
    </source>
</evidence>
<feature type="DNA-binding region" description="OmpR/PhoB-type" evidence="13">
    <location>
        <begin position="124"/>
        <end position="224"/>
    </location>
</feature>
<evidence type="ECO:0000256" key="10">
    <source>
        <dbReference type="ARBA" id="ARBA00037471"/>
    </source>
</evidence>
<evidence type="ECO:0000256" key="11">
    <source>
        <dbReference type="ARBA" id="ARBA00039976"/>
    </source>
</evidence>
<keyword evidence="9" id="KW-0804">Transcription</keyword>
<evidence type="ECO:0000256" key="3">
    <source>
        <dbReference type="ARBA" id="ARBA00022553"/>
    </source>
</evidence>
<dbReference type="InterPro" id="IPR001867">
    <property type="entry name" value="OmpR/PhoB-type_DNA-bd"/>
</dbReference>
<accession>A0A917CB02</accession>
<evidence type="ECO:0000256" key="5">
    <source>
        <dbReference type="ARBA" id="ARBA00023015"/>
    </source>
</evidence>
<evidence type="ECO:0000259" key="14">
    <source>
        <dbReference type="PROSITE" id="PS50110"/>
    </source>
</evidence>
<sequence length="227" mass="26628">MTTILVVDDDTHIRELVGLLLKDEGMEIVEQTNGLEAWDYYEHHSVDLVIVDIMMPEMDGWELCRRLRAAGDTPVLMITARNASADKIKGFQLGTDDYLIKPFDPIEMVMRVKALLKRYRIATSQTLTLGRVTLDKRSYQVFLSDTDAYWTLPLKEFELLYRLASYPGQIFTRDMLICDLWGYGYDGDERTVYTHINRLRDRFQEYTEDFRIVTMRGMGYRLEVYCD</sequence>
<name>A0A917CB02_9BACL</name>
<keyword evidence="3 12" id="KW-0597">Phosphoprotein</keyword>
<dbReference type="RefSeq" id="WP_189025239.1">
    <property type="nucleotide sequence ID" value="NZ_BMKR01000008.1"/>
</dbReference>
<dbReference type="PROSITE" id="PS50110">
    <property type="entry name" value="RESPONSE_REGULATORY"/>
    <property type="match status" value="1"/>
</dbReference>
<keyword evidence="2" id="KW-0963">Cytoplasm</keyword>
<dbReference type="CDD" id="cd17574">
    <property type="entry name" value="REC_OmpR"/>
    <property type="match status" value="1"/>
</dbReference>
<evidence type="ECO:0000256" key="9">
    <source>
        <dbReference type="ARBA" id="ARBA00023163"/>
    </source>
</evidence>
<evidence type="ECO:0000313" key="16">
    <source>
        <dbReference type="EMBL" id="GGF79030.1"/>
    </source>
</evidence>
<dbReference type="PANTHER" id="PTHR48111">
    <property type="entry name" value="REGULATOR OF RPOS"/>
    <property type="match status" value="1"/>
</dbReference>
<evidence type="ECO:0000256" key="1">
    <source>
        <dbReference type="ARBA" id="ARBA00004496"/>
    </source>
</evidence>
<dbReference type="GO" id="GO:0005829">
    <property type="term" value="C:cytosol"/>
    <property type="evidence" value="ECO:0007669"/>
    <property type="project" value="TreeGrafter"/>
</dbReference>
<dbReference type="GO" id="GO:0000976">
    <property type="term" value="F:transcription cis-regulatory region binding"/>
    <property type="evidence" value="ECO:0007669"/>
    <property type="project" value="TreeGrafter"/>
</dbReference>
<evidence type="ECO:0000259" key="15">
    <source>
        <dbReference type="PROSITE" id="PS51755"/>
    </source>
</evidence>
<organism evidence="16 17">
    <name type="scientific">Paenibacillus albidus</name>
    <dbReference type="NCBI Taxonomy" id="2041023"/>
    <lineage>
        <taxon>Bacteria</taxon>
        <taxon>Bacillati</taxon>
        <taxon>Bacillota</taxon>
        <taxon>Bacilli</taxon>
        <taxon>Bacillales</taxon>
        <taxon>Paenibacillaceae</taxon>
        <taxon>Paenibacillus</taxon>
    </lineage>
</organism>
<dbReference type="InterPro" id="IPR011006">
    <property type="entry name" value="CheY-like_superfamily"/>
</dbReference>